<gene>
    <name evidence="1" type="ORF">SALB_03020</name>
</gene>
<accession>A0A401QY64</accession>
<organism evidence="1 2">
    <name type="scientific">Streptomyces noursei</name>
    <name type="common">Streptomyces albulus</name>
    <dbReference type="NCBI Taxonomy" id="1971"/>
    <lineage>
        <taxon>Bacteria</taxon>
        <taxon>Bacillati</taxon>
        <taxon>Actinomycetota</taxon>
        <taxon>Actinomycetes</taxon>
        <taxon>Kitasatosporales</taxon>
        <taxon>Streptomycetaceae</taxon>
        <taxon>Streptomyces</taxon>
    </lineage>
</organism>
<dbReference type="EMBL" id="BHXC01000006">
    <property type="protein sequence ID" value="GCB90316.1"/>
    <property type="molecule type" value="Genomic_DNA"/>
</dbReference>
<reference evidence="1 2" key="1">
    <citation type="journal article" date="2019" name="Microbiol. Resour. Announc.">
        <title>Draft Genome Sequence of the Most Traditional epsilon-Poly-l-Lysine Producer, Streptomyces albulus NBRC14147.</title>
        <authorList>
            <person name="Yamanaka K."/>
            <person name="Hamano Y."/>
        </authorList>
    </citation>
    <scope>NUCLEOTIDE SEQUENCE [LARGE SCALE GENOMIC DNA]</scope>
    <source>
        <strain evidence="1 2">NBRC 14147</strain>
    </source>
</reference>
<proteinExistence type="predicted"/>
<sequence>MNKRIAIAFLVGWLAALLISPTILLSGFKGLRNGV</sequence>
<protein>
    <submittedName>
        <fullName evidence="1">Uncharacterized protein</fullName>
    </submittedName>
</protein>
<evidence type="ECO:0000313" key="1">
    <source>
        <dbReference type="EMBL" id="GCB90316.1"/>
    </source>
</evidence>
<name>A0A401QY64_STRNR</name>
<dbReference type="AlphaFoldDB" id="A0A401QY64"/>
<evidence type="ECO:0000313" key="2">
    <source>
        <dbReference type="Proteomes" id="UP000288351"/>
    </source>
</evidence>
<dbReference type="Proteomes" id="UP000288351">
    <property type="component" value="Unassembled WGS sequence"/>
</dbReference>
<comment type="caution">
    <text evidence="1">The sequence shown here is derived from an EMBL/GenBank/DDBJ whole genome shotgun (WGS) entry which is preliminary data.</text>
</comment>